<evidence type="ECO:0000256" key="1">
    <source>
        <dbReference type="SAM" id="Phobius"/>
    </source>
</evidence>
<dbReference type="InterPro" id="IPR011836">
    <property type="entry name" value="YhdP"/>
</dbReference>
<dbReference type="PANTHER" id="PTHR38690">
    <property type="entry name" value="PROTEASE-RELATED"/>
    <property type="match status" value="1"/>
</dbReference>
<dbReference type="EMBL" id="CAKLDM010000002">
    <property type="protein sequence ID" value="CAH0541565.1"/>
    <property type="molecule type" value="Genomic_DNA"/>
</dbReference>
<evidence type="ECO:0000313" key="4">
    <source>
        <dbReference type="Proteomes" id="UP000838748"/>
    </source>
</evidence>
<organism evidence="3 4">
    <name type="scientific">Vibrio marisflavi CECT 7928</name>
    <dbReference type="NCBI Taxonomy" id="634439"/>
    <lineage>
        <taxon>Bacteria</taxon>
        <taxon>Pseudomonadati</taxon>
        <taxon>Pseudomonadota</taxon>
        <taxon>Gammaproteobacteria</taxon>
        <taxon>Vibrionales</taxon>
        <taxon>Vibrionaceae</taxon>
        <taxon>Vibrio</taxon>
    </lineage>
</organism>
<dbReference type="InterPro" id="IPR025263">
    <property type="entry name" value="YhdP_central"/>
</dbReference>
<name>A0ABN8EBL5_9VIBR</name>
<sequence length="1295" mass="144494">MKGTFRRLWRYFLWSLASVLTLFAILVTSFRVLLPHLDYFQNDIARWLNEATGLQFHAQNISGYWDNLHPYISLQDFSAQLPDGSKVKLSADEIDVEIDFWQSILKMQPIVADLRVNGLDLDIRTINLNSPDSTSTQDNHTEDQDFLNTVDKLMLRQFDGFSLKNSNVYYQSLDGGTRKLNIDTLRWKNQGRHHRFQGVVSITDAKINSLHVNANFVDHGSLRNVSGEFYVSAHNVLVAPWLTKHLKLETGIEKGEVSFKSWLTLKNSQPVEALVKLEPSELTWKGDKNHQLTVKTGVFNLSPEGEGWKVIGQSLDIETNHKKWPNLEVAFDWQPKQWRLNVSQLDISTVTPLFRLAPSFKSTTSLLDKLKPGGVLRDIRVSMGESLQSLKYSASLTNGSMSQWYLLPETHHLEANISGNANQAVVNASLENDELPYGDVFQAPLNIKKGKVQIVWQKESNGWSLWSDDVNVKTPDMSVVGEFKLDVPNDQSPFLSFYTEASLKNAGETWRYLPTLALGQGLTDYLSAAIQAGKVNNAQLLWYGRLSDFPYTKHDGIFQASVKLRDGKFSFDTKWPAISDLQLDLLFQNESLYLDSKQADLKGVKALSIKGEIPQLTADGHLKLQAKVEGQGNAVRDYMTATPLVDSVGAALTTIQINGPVKSDFQLDIPLNGNQPHVWGYADLKDNRVHVKTPAMDLTSVSGRINFDDDVVDSKQLTANLLDQPIKLNFSGENGSKAYDVKIHLDGNWQVKPLTPYVGKRWTSRLSGRAPWYTQVDIQLKDTGFTYQINGEADLKTVASQYPYPLTKASGVEEKAKLQVSGNQESISARLAIPNLKYQTEIDIRKDVPVLKANYVVVGNGNFKVSPVVGNSVVVRTDKFDLDKWQPILFPSHSDSTTGTNSSTSTMGAIEIPTPQKVTLDVQNLTFATLEWHDVKFSAKRKALGWYMNLDSLEAEGDANYIDPYDLSVSLDRLQIYVPSLDDSERKKTKSLFETASGKEQPLISSFDREFHKSVPNITLAIKDFWFQGYRVGQLHLNLVRKNDKIEWTKLSVSSGTNHVDADGYWILNGDTSKTKFDITVKGKNNSDLMQRFGITSGIQKAPFDITSTLEWDGAPWSMQLDTLNGTVNTKLGKGVIPNVSGAANLLGLFSLDSIIRKMQLDFTGVFDKGMAFNSITGTGKIKDGVFVTNDIKMDAVAGLMKIKGVANLNTQMVDAEVNFTPDMTSGIPVLSAFAVTPVTALYVLAVTTVISPVVEVFTQVNYEVKGPLDNPKVTEISRSKGEFKLPEKLRDELK</sequence>
<protein>
    <recommendedName>
        <fullName evidence="2">YhdP central domain-containing protein</fullName>
    </recommendedName>
</protein>
<dbReference type="PANTHER" id="PTHR38690:SF1">
    <property type="entry name" value="PROTEASE"/>
    <property type="match status" value="1"/>
</dbReference>
<dbReference type="RefSeq" id="WP_237363092.1">
    <property type="nucleotide sequence ID" value="NZ_CAKLDM010000002.1"/>
</dbReference>
<evidence type="ECO:0000259" key="2">
    <source>
        <dbReference type="Pfam" id="PF13116"/>
    </source>
</evidence>
<accession>A0ABN8EBL5</accession>
<keyword evidence="1" id="KW-0472">Membrane</keyword>
<feature type="transmembrane region" description="Helical" evidence="1">
    <location>
        <begin position="12"/>
        <end position="34"/>
    </location>
</feature>
<comment type="caution">
    <text evidence="3">The sequence shown here is derived from an EMBL/GenBank/DDBJ whole genome shotgun (WGS) entry which is preliminary data.</text>
</comment>
<reference evidence="3" key="1">
    <citation type="submission" date="2021-11" db="EMBL/GenBank/DDBJ databases">
        <authorList>
            <person name="Rodrigo-Torres L."/>
            <person name="Arahal R. D."/>
            <person name="Lucena T."/>
        </authorList>
    </citation>
    <scope>NUCLEOTIDE SEQUENCE</scope>
    <source>
        <strain evidence="3">CECT 7928</strain>
    </source>
</reference>
<keyword evidence="1" id="KW-0812">Transmembrane</keyword>
<dbReference type="Proteomes" id="UP000838748">
    <property type="component" value="Unassembled WGS sequence"/>
</dbReference>
<proteinExistence type="predicted"/>
<gene>
    <name evidence="3" type="ORF">VMF7928_03628</name>
</gene>
<dbReference type="NCBIfam" id="TIGR02099">
    <property type="entry name" value="YhdP family protein"/>
    <property type="match status" value="1"/>
</dbReference>
<feature type="domain" description="YhdP central" evidence="2">
    <location>
        <begin position="1"/>
        <end position="1274"/>
    </location>
</feature>
<dbReference type="Pfam" id="PF13116">
    <property type="entry name" value="YhdP"/>
    <property type="match status" value="1"/>
</dbReference>
<keyword evidence="4" id="KW-1185">Reference proteome</keyword>
<evidence type="ECO:0000313" key="3">
    <source>
        <dbReference type="EMBL" id="CAH0541565.1"/>
    </source>
</evidence>
<keyword evidence="1" id="KW-1133">Transmembrane helix</keyword>